<dbReference type="InterPro" id="IPR036416">
    <property type="entry name" value="Pept_tRNA_hydro_sf"/>
</dbReference>
<dbReference type="PANTHER" id="PTHR17224">
    <property type="entry name" value="PEPTIDYL-TRNA HYDROLASE"/>
    <property type="match status" value="1"/>
</dbReference>
<name>A0A0W8BZN4_PHYNI</name>
<dbReference type="Gene3D" id="3.40.50.1470">
    <property type="entry name" value="Peptidyl-tRNA hydrolase"/>
    <property type="match status" value="1"/>
</dbReference>
<keyword evidence="4" id="KW-0694">RNA-binding</keyword>
<evidence type="ECO:0000256" key="1">
    <source>
        <dbReference type="ARBA" id="ARBA00022555"/>
    </source>
</evidence>
<evidence type="ECO:0000256" key="5">
    <source>
        <dbReference type="SAM" id="Phobius"/>
    </source>
</evidence>
<feature type="transmembrane region" description="Helical" evidence="5">
    <location>
        <begin position="337"/>
        <end position="353"/>
    </location>
</feature>
<accession>A0A0W8BZN4</accession>
<evidence type="ECO:0000256" key="3">
    <source>
        <dbReference type="ARBA" id="ARBA00022801"/>
    </source>
</evidence>
<dbReference type="FunFam" id="3.40.50.1470:FF:000005">
    <property type="entry name" value="Peptidyl-tRNA hydrolase"/>
    <property type="match status" value="1"/>
</dbReference>
<dbReference type="NCBIfam" id="TIGR00447">
    <property type="entry name" value="pth"/>
    <property type="match status" value="1"/>
</dbReference>
<dbReference type="SMART" id="SM00698">
    <property type="entry name" value="MORN"/>
    <property type="match status" value="3"/>
</dbReference>
<dbReference type="Proteomes" id="UP000052943">
    <property type="component" value="Unassembled WGS sequence"/>
</dbReference>
<keyword evidence="5" id="KW-0812">Transmembrane</keyword>
<dbReference type="SUPFAM" id="SSF53178">
    <property type="entry name" value="Peptidyl-tRNA hydrolase-like"/>
    <property type="match status" value="2"/>
</dbReference>
<evidence type="ECO:0000313" key="7">
    <source>
        <dbReference type="Proteomes" id="UP000052943"/>
    </source>
</evidence>
<feature type="transmembrane region" description="Helical" evidence="5">
    <location>
        <begin position="397"/>
        <end position="417"/>
    </location>
</feature>
<dbReference type="Pfam" id="PF01195">
    <property type="entry name" value="Pept_tRNA_hydro"/>
    <property type="match status" value="2"/>
</dbReference>
<evidence type="ECO:0000313" key="6">
    <source>
        <dbReference type="EMBL" id="KUF77309.1"/>
    </source>
</evidence>
<dbReference type="InterPro" id="IPR001328">
    <property type="entry name" value="Pept_tRNA_hydro"/>
</dbReference>
<protein>
    <submittedName>
        <fullName evidence="6">Peptidyl-tRNA hydrolase</fullName>
    </submittedName>
</protein>
<dbReference type="SUPFAM" id="SSF82185">
    <property type="entry name" value="Histone H3 K4-specific methyltransferase SET7/9 N-terminal domain"/>
    <property type="match status" value="1"/>
</dbReference>
<reference evidence="6 7" key="1">
    <citation type="submission" date="2015-11" db="EMBL/GenBank/DDBJ databases">
        <title>Genomes and virulence difference between two physiological races of Phytophthora nicotianae.</title>
        <authorList>
            <person name="Liu H."/>
            <person name="Ma X."/>
            <person name="Yu H."/>
            <person name="Fang D."/>
            <person name="Li Y."/>
            <person name="Wang X."/>
            <person name="Wang W."/>
            <person name="Dong Y."/>
            <person name="Xiao B."/>
        </authorList>
    </citation>
    <scope>NUCLEOTIDE SEQUENCE [LARGE SCALE GENOMIC DNA]</scope>
    <source>
        <strain evidence="7">race 0</strain>
    </source>
</reference>
<keyword evidence="5" id="KW-1133">Transmembrane helix</keyword>
<keyword evidence="1" id="KW-0820">tRNA-binding</keyword>
<dbReference type="AlphaFoldDB" id="A0A0W8BZN4"/>
<dbReference type="InterPro" id="IPR003409">
    <property type="entry name" value="MORN"/>
</dbReference>
<gene>
    <name evidence="6" type="ORF">AM587_10013152</name>
</gene>
<feature type="transmembrane region" description="Helical" evidence="5">
    <location>
        <begin position="373"/>
        <end position="390"/>
    </location>
</feature>
<dbReference type="CDD" id="cd00462">
    <property type="entry name" value="PTH"/>
    <property type="match status" value="1"/>
</dbReference>
<proteinExistence type="predicted"/>
<dbReference type="GO" id="GO:0004045">
    <property type="term" value="F:peptidyl-tRNA hydrolase activity"/>
    <property type="evidence" value="ECO:0007669"/>
    <property type="project" value="InterPro"/>
</dbReference>
<dbReference type="Gene3D" id="2.20.110.10">
    <property type="entry name" value="Histone H3 K4-specific methyltransferase SET7/9 N-terminal domain"/>
    <property type="match status" value="2"/>
</dbReference>
<sequence length="789" mass="87924">MLCRALRIPLRQRGNLLAAGFSSSADDPSELSGEDRENAAATATSPKYDHVRKLIVGLGNPGDKYINTRHNIGFVAVRHFLETYASHVTGKHLELQHEAGNHGDVARFRVAFQQNVDDKDYVYPVDDLVNRSSQRAKERTLKEGVPHDEVNVALLLPTTYMNCSGTAVRAFMQSHRWRLKKNPLSLNRQDELLVVTDDVSLPFGECRFKAKGGPGGQNGVRDIIKCAGTERFARLRIGVGAPYWFVGGNSGAPSGTAMDKYVLGRFNGDEQEAMPDLLRYTNELLRLYLHRGVAQATTYANSMDLQRYLKHIIALTYSMPPTPPVPVQVSQNDLPRVLAVLVLGYAAVSWLALQMDEFFAADEQDDNFSFPKVGAFVALYTVMMAISRFYEHGTYVLYEMLWACNVSLVLVVMALYFSKPFLVGVAMVTVSGDQLLWYIDTLSFVLNGKFITGAMKYLTYPENRSFSKTFFATHHLWFLPVCLYITTGHGGMHGSSFVSSCILTTFLAVFCRALTPFEVRVPGSDHIIYLNVNGGYEFWRDIKIPLLHLLDHHHPMLYIPYLAIVGNLVANGFPHMLEYSVTYVDDRPEEAKYLRREGEVKITYANGDTFEGTIGPDLLKHGEGKYTWNQRDAEGELSVLATFEGTYVNGSKNGLGKMMFANGDVYHGEWKADKMTGEGSFMYANGDIFSGRFESGIRSGKGTYEFAADKSLFVGEWADNTITNGKWVFKDGGSYVGRFEDGNPIGNCMIKFPSGLQQDGEYVKAQATNDAGEEVAVHKFVGGMIVKVR</sequence>
<keyword evidence="3 6" id="KW-0378">Hydrolase</keyword>
<comment type="caution">
    <text evidence="6">The sequence shown here is derived from an EMBL/GenBank/DDBJ whole genome shotgun (WGS) entry which is preliminary data.</text>
</comment>
<keyword evidence="5" id="KW-0472">Membrane</keyword>
<organism evidence="6 7">
    <name type="scientific">Phytophthora nicotianae</name>
    <name type="common">Potato buckeye rot agent</name>
    <name type="synonym">Phytophthora parasitica</name>
    <dbReference type="NCBI Taxonomy" id="4792"/>
    <lineage>
        <taxon>Eukaryota</taxon>
        <taxon>Sar</taxon>
        <taxon>Stramenopiles</taxon>
        <taxon>Oomycota</taxon>
        <taxon>Peronosporomycetes</taxon>
        <taxon>Peronosporales</taxon>
        <taxon>Peronosporaceae</taxon>
        <taxon>Phytophthora</taxon>
    </lineage>
</organism>
<keyword evidence="2" id="KW-0677">Repeat</keyword>
<dbReference type="OrthoDB" id="1711136at2759"/>
<dbReference type="PANTHER" id="PTHR17224:SF1">
    <property type="entry name" value="PEPTIDYL-TRNA HYDROLASE"/>
    <property type="match status" value="1"/>
</dbReference>
<dbReference type="EMBL" id="LNFO01005601">
    <property type="protein sequence ID" value="KUF77309.1"/>
    <property type="molecule type" value="Genomic_DNA"/>
</dbReference>
<dbReference type="GO" id="GO:0000049">
    <property type="term" value="F:tRNA binding"/>
    <property type="evidence" value="ECO:0007669"/>
    <property type="project" value="UniProtKB-KW"/>
</dbReference>
<evidence type="ECO:0000256" key="2">
    <source>
        <dbReference type="ARBA" id="ARBA00022737"/>
    </source>
</evidence>
<dbReference type="Pfam" id="PF02493">
    <property type="entry name" value="MORN"/>
    <property type="match status" value="4"/>
</dbReference>
<evidence type="ECO:0000256" key="4">
    <source>
        <dbReference type="ARBA" id="ARBA00022884"/>
    </source>
</evidence>
<dbReference type="STRING" id="4790.A0A0W8BZN4"/>